<dbReference type="Proteomes" id="UP000478836">
    <property type="component" value="Unassembled WGS sequence"/>
</dbReference>
<name>A0ABQ6V5Y0_9MICO</name>
<accession>A0ABQ6V5Y0</accession>
<dbReference type="GeneID" id="77476939"/>
<organism evidence="1 2">
    <name type="scientific">Microbacterium algeriense</name>
    <dbReference type="NCBI Taxonomy" id="2615184"/>
    <lineage>
        <taxon>Bacteria</taxon>
        <taxon>Bacillati</taxon>
        <taxon>Actinomycetota</taxon>
        <taxon>Actinomycetes</taxon>
        <taxon>Micrococcales</taxon>
        <taxon>Microbacteriaceae</taxon>
        <taxon>Microbacterium</taxon>
    </lineage>
</organism>
<comment type="caution">
    <text evidence="1">The sequence shown here is derived from an EMBL/GenBank/DDBJ whole genome shotgun (WGS) entry which is preliminary data.</text>
</comment>
<keyword evidence="2" id="KW-1185">Reference proteome</keyword>
<reference evidence="2" key="1">
    <citation type="submission" date="2019-09" db="EMBL/GenBank/DDBJ databases">
        <title>Whole genome sequencing of Microbacterium maritypicum.</title>
        <authorList>
            <person name="Lenchi N."/>
        </authorList>
    </citation>
    <scope>NUCLEOTIDE SEQUENCE [LARGE SCALE GENOMIC DNA]</scope>
    <source>
        <strain evidence="2">G1</strain>
    </source>
</reference>
<gene>
    <name evidence="1" type="ORF">F6A08_10775</name>
</gene>
<evidence type="ECO:0000313" key="1">
    <source>
        <dbReference type="EMBL" id="KAB1864574.1"/>
    </source>
</evidence>
<dbReference type="EMBL" id="WAAO01000002">
    <property type="protein sequence ID" value="KAB1864574.1"/>
    <property type="molecule type" value="Genomic_DNA"/>
</dbReference>
<protein>
    <recommendedName>
        <fullName evidence="3">DUF4393 domain-containing protein</fullName>
    </recommendedName>
</protein>
<dbReference type="RefSeq" id="WP_151459435.1">
    <property type="nucleotide sequence ID" value="NZ_WAAO01000002.1"/>
</dbReference>
<sequence>MSDGGDMDPIILGAVAKAGEVGVKAADSVAKETGGLLSRLLGPSADVLGQDWAERLRQKNMARLLSKTEKHAEGKADPGWAQPRVANAVFEAAQYANDEIVTDYLSGVLASSREPDGGTDDALPWSSLVSRLSALQLRIHYVFYANLRQIVKATEERQRLFHFESREVLLPMREFLPAIGLDADGTDFQRFADAMQGLAQEDLIKDYAYGDREFFTEQRAKEFSFPRLRGMPQKKSVLETPYDDVLRIDFSSFGVQFFLWGVGHGMAHDTDYLDPDQDLLLNDPDALISDAPLTGIGFAEQFWKEYEVEEDPEDEVQP</sequence>
<proteinExistence type="predicted"/>
<evidence type="ECO:0008006" key="3">
    <source>
        <dbReference type="Google" id="ProtNLM"/>
    </source>
</evidence>
<evidence type="ECO:0000313" key="2">
    <source>
        <dbReference type="Proteomes" id="UP000478836"/>
    </source>
</evidence>